<evidence type="ECO:0000256" key="1">
    <source>
        <dbReference type="SAM" id="SignalP"/>
    </source>
</evidence>
<dbReference type="PANTHER" id="PTHR37833:SF1">
    <property type="entry name" value="SIGNAL PEPTIDE PROTEIN"/>
    <property type="match status" value="1"/>
</dbReference>
<feature type="signal peptide" evidence="1">
    <location>
        <begin position="1"/>
        <end position="23"/>
    </location>
</feature>
<dbReference type="InterPro" id="IPR011467">
    <property type="entry name" value="DUF1573"/>
</dbReference>
<protein>
    <submittedName>
        <fullName evidence="2">Uncharacterized protein DUF1573</fullName>
    </submittedName>
</protein>
<dbReference type="InterPro" id="IPR013783">
    <property type="entry name" value="Ig-like_fold"/>
</dbReference>
<keyword evidence="1" id="KW-0732">Signal</keyword>
<evidence type="ECO:0000313" key="2">
    <source>
        <dbReference type="EMBL" id="RCX02415.1"/>
    </source>
</evidence>
<dbReference type="PANTHER" id="PTHR37833">
    <property type="entry name" value="LIPOPROTEIN-RELATED"/>
    <property type="match status" value="1"/>
</dbReference>
<evidence type="ECO:0000313" key="3">
    <source>
        <dbReference type="Proteomes" id="UP000253517"/>
    </source>
</evidence>
<comment type="caution">
    <text evidence="2">The sequence shown here is derived from an EMBL/GenBank/DDBJ whole genome shotgun (WGS) entry which is preliminary data.</text>
</comment>
<dbReference type="AlphaFoldDB" id="A0A368ZZN3"/>
<accession>A0A368ZZN3</accession>
<organism evidence="2 3">
    <name type="scientific">Schleiferia thermophila</name>
    <dbReference type="NCBI Taxonomy" id="884107"/>
    <lineage>
        <taxon>Bacteria</taxon>
        <taxon>Pseudomonadati</taxon>
        <taxon>Bacteroidota</taxon>
        <taxon>Flavobacteriia</taxon>
        <taxon>Flavobacteriales</taxon>
        <taxon>Schleiferiaceae</taxon>
        <taxon>Schleiferia</taxon>
    </lineage>
</organism>
<keyword evidence="3" id="KW-1185">Reference proteome</keyword>
<gene>
    <name evidence="2" type="ORF">DES35_104176</name>
</gene>
<sequence length="150" mass="16408">MMNYRILTILLAGFIFSAACDNASSKIRKTGVGTEVVTSDDHPVFKFESEEHDFGIIEEGTIVTHEFVFTNVGKSPLVITNAQGSCGCTVPEYPRDPVMPGKEGRIKVSFDSSNRAGRQDKTVTITANTVPNTKILKITSEVVRKNTQNP</sequence>
<dbReference type="Proteomes" id="UP000253517">
    <property type="component" value="Unassembled WGS sequence"/>
</dbReference>
<dbReference type="PROSITE" id="PS51257">
    <property type="entry name" value="PROKAR_LIPOPROTEIN"/>
    <property type="match status" value="1"/>
</dbReference>
<dbReference type="Pfam" id="PF07610">
    <property type="entry name" value="DUF1573"/>
    <property type="match status" value="1"/>
</dbReference>
<reference evidence="2 3" key="1">
    <citation type="submission" date="2018-07" db="EMBL/GenBank/DDBJ databases">
        <title>Genomic Encyclopedia of Type Strains, Phase IV (KMG-IV): sequencing the most valuable type-strain genomes for metagenomic binning, comparative biology and taxonomic classification.</title>
        <authorList>
            <person name="Goeker M."/>
        </authorList>
    </citation>
    <scope>NUCLEOTIDE SEQUENCE [LARGE SCALE GENOMIC DNA]</scope>
    <source>
        <strain evidence="2 3">DSM 21410</strain>
    </source>
</reference>
<dbReference type="EMBL" id="QPJS01000004">
    <property type="protein sequence ID" value="RCX02415.1"/>
    <property type="molecule type" value="Genomic_DNA"/>
</dbReference>
<name>A0A368ZZN3_9FLAO</name>
<proteinExistence type="predicted"/>
<dbReference type="Gene3D" id="2.60.40.10">
    <property type="entry name" value="Immunoglobulins"/>
    <property type="match status" value="1"/>
</dbReference>
<feature type="chain" id="PRO_5016645236" evidence="1">
    <location>
        <begin position="24"/>
        <end position="150"/>
    </location>
</feature>